<dbReference type="GO" id="GO:0016787">
    <property type="term" value="F:hydrolase activity"/>
    <property type="evidence" value="ECO:0007669"/>
    <property type="project" value="UniProtKB-KW"/>
</dbReference>
<organism evidence="3 4">
    <name type="scientific">Salinirubellus salinus</name>
    <dbReference type="NCBI Taxonomy" id="1364945"/>
    <lineage>
        <taxon>Archaea</taxon>
        <taxon>Methanobacteriati</taxon>
        <taxon>Methanobacteriota</taxon>
        <taxon>Stenosarchaea group</taxon>
        <taxon>Halobacteria</taxon>
        <taxon>Halobacteriales</taxon>
        <taxon>Natronomonadaceae</taxon>
        <taxon>Salinirubellus</taxon>
    </lineage>
</organism>
<keyword evidence="1 3" id="KW-0378">Hydrolase</keyword>
<feature type="domain" description="AB hydrolase-1" evidence="2">
    <location>
        <begin position="42"/>
        <end position="222"/>
    </location>
</feature>
<dbReference type="PANTHER" id="PTHR43798:SF31">
    <property type="entry name" value="AB HYDROLASE SUPERFAMILY PROTEIN YCLE"/>
    <property type="match status" value="1"/>
</dbReference>
<dbReference type="InterPro" id="IPR029058">
    <property type="entry name" value="AB_hydrolase_fold"/>
</dbReference>
<gene>
    <name evidence="3" type="ORF">N0B31_18530</name>
</gene>
<evidence type="ECO:0000256" key="1">
    <source>
        <dbReference type="ARBA" id="ARBA00022801"/>
    </source>
</evidence>
<keyword evidence="4" id="KW-1185">Reference proteome</keyword>
<name>A0A9E7R1V7_9EURY</name>
<accession>A0A9E7R1V7</accession>
<sequence length="250" mass="26240">MHVSVDGARVHYGSVGAGDPVVLLGEAGFGPWQWGWQHDAFAGPYRVLTPSPRGHGDSTGSPDSVATLAGDLDAVLAHADVDRAHLVGFGLGGVTALHYAREFGRARTLTLVGTAPRGEAVDADAFRALFADPADLSGLFTDAFRVARPDLCEQVAGWRREEDAEPSVRAAALDACRAFDAGPLYELTTPTLVLHAVDDPVVPMAVSAELGDGLPNGRFEAVAGRRLAHAEFSAAVNDEVLGFLEAHPLD</sequence>
<dbReference type="PANTHER" id="PTHR43798">
    <property type="entry name" value="MONOACYLGLYCEROL LIPASE"/>
    <property type="match status" value="1"/>
</dbReference>
<dbReference type="AlphaFoldDB" id="A0A9E7R1V7"/>
<dbReference type="EMBL" id="CP104003">
    <property type="protein sequence ID" value="UWM54102.1"/>
    <property type="molecule type" value="Genomic_DNA"/>
</dbReference>
<reference evidence="3" key="1">
    <citation type="submission" date="2022-09" db="EMBL/GenBank/DDBJ databases">
        <title>Diverse halophilic archaea isolated from saline environments.</title>
        <authorList>
            <person name="Cui H.-L."/>
        </authorList>
    </citation>
    <scope>NUCLEOTIDE SEQUENCE</scope>
    <source>
        <strain evidence="3">ZS-35-S2</strain>
    </source>
</reference>
<dbReference type="PRINTS" id="PR00111">
    <property type="entry name" value="ABHYDROLASE"/>
</dbReference>
<dbReference type="GO" id="GO:0016020">
    <property type="term" value="C:membrane"/>
    <property type="evidence" value="ECO:0007669"/>
    <property type="project" value="TreeGrafter"/>
</dbReference>
<proteinExistence type="predicted"/>
<evidence type="ECO:0000313" key="3">
    <source>
        <dbReference type="EMBL" id="UWM54102.1"/>
    </source>
</evidence>
<evidence type="ECO:0000259" key="2">
    <source>
        <dbReference type="Pfam" id="PF00561"/>
    </source>
</evidence>
<protein>
    <submittedName>
        <fullName evidence="3">Alpha/beta hydrolase</fullName>
    </submittedName>
</protein>
<dbReference type="Pfam" id="PF00561">
    <property type="entry name" value="Abhydrolase_1"/>
    <property type="match status" value="1"/>
</dbReference>
<dbReference type="SUPFAM" id="SSF53474">
    <property type="entry name" value="alpha/beta-Hydrolases"/>
    <property type="match status" value="1"/>
</dbReference>
<dbReference type="InterPro" id="IPR050266">
    <property type="entry name" value="AB_hydrolase_sf"/>
</dbReference>
<dbReference type="InterPro" id="IPR000073">
    <property type="entry name" value="AB_hydrolase_1"/>
</dbReference>
<dbReference type="RefSeq" id="WP_260593096.1">
    <property type="nucleotide sequence ID" value="NZ_CP104003.1"/>
</dbReference>
<dbReference type="Gene3D" id="3.40.50.1820">
    <property type="entry name" value="alpha/beta hydrolase"/>
    <property type="match status" value="1"/>
</dbReference>
<dbReference type="KEGG" id="ssai:N0B31_18530"/>
<evidence type="ECO:0000313" key="4">
    <source>
        <dbReference type="Proteomes" id="UP001057580"/>
    </source>
</evidence>
<dbReference type="GeneID" id="74944462"/>
<dbReference type="Proteomes" id="UP001057580">
    <property type="component" value="Chromosome"/>
</dbReference>